<dbReference type="AlphaFoldDB" id="A0A7K3NJM4"/>
<keyword evidence="2" id="KW-1185">Reference proteome</keyword>
<protein>
    <submittedName>
        <fullName evidence="1">General secretion pathway protein GspB</fullName>
    </submittedName>
</protein>
<dbReference type="EMBL" id="JAAGRQ010000018">
    <property type="protein sequence ID" value="NDY56398.1"/>
    <property type="molecule type" value="Genomic_DNA"/>
</dbReference>
<comment type="caution">
    <text evidence="1">The sequence shown here is derived from an EMBL/GenBank/DDBJ whole genome shotgun (WGS) entry which is preliminary data.</text>
</comment>
<evidence type="ECO:0000313" key="2">
    <source>
        <dbReference type="Proteomes" id="UP000469724"/>
    </source>
</evidence>
<dbReference type="RefSeq" id="WP_163301449.1">
    <property type="nucleotide sequence ID" value="NZ_JAAGRQ010000018.1"/>
</dbReference>
<gene>
    <name evidence="1" type="ORF">G3N56_06535</name>
</gene>
<dbReference type="Proteomes" id="UP000469724">
    <property type="component" value="Unassembled WGS sequence"/>
</dbReference>
<evidence type="ECO:0000313" key="1">
    <source>
        <dbReference type="EMBL" id="NDY56398.1"/>
    </source>
</evidence>
<accession>A0A7K3NJM4</accession>
<reference evidence="1 2" key="1">
    <citation type="submission" date="2020-02" db="EMBL/GenBank/DDBJ databases">
        <title>Comparative genomics of sulfur disproportionating microorganisms.</title>
        <authorList>
            <person name="Ward L.M."/>
            <person name="Bertran E."/>
            <person name="Johnston D.T."/>
        </authorList>
    </citation>
    <scope>NUCLEOTIDE SEQUENCE [LARGE SCALE GENOMIC DNA]</scope>
    <source>
        <strain evidence="1 2">DSM 3696</strain>
    </source>
</reference>
<organism evidence="1 2">
    <name type="scientific">Desulfolutivibrio sulfodismutans</name>
    <dbReference type="NCBI Taxonomy" id="63561"/>
    <lineage>
        <taxon>Bacteria</taxon>
        <taxon>Pseudomonadati</taxon>
        <taxon>Thermodesulfobacteriota</taxon>
        <taxon>Desulfovibrionia</taxon>
        <taxon>Desulfovibrionales</taxon>
        <taxon>Desulfovibrionaceae</taxon>
        <taxon>Desulfolutivibrio</taxon>
    </lineage>
</organism>
<name>A0A7K3NJM4_9BACT</name>
<proteinExistence type="predicted"/>
<sequence length="165" mass="17793">MAMTKREKMLLGIMGAAVIVGGALFTMTGGGRGGLTKGPDKLVTQARTNAEAQAKAVKTAGANPMEAHVADMALRPWNTKVFYEKSLDIKSDAARDASMPMYSGYVEVGALRLAIIDGYEYREGDELETGGFLVERITPPQVTLRGVDNGKFVQLPYQDPSFFAQ</sequence>